<sequence>MFVVLKKILTQSDFLERCVRFIHSRIPLLIRLRLSRKFMSAYQNLEDENKVIFVHVPKAAGNGITYSLFNRPSSGHYFLSKYFRDDSLKFNEYFKFTVVRNPWDRFVSAYHYLNNDKGGIGVWDKEFKELYLTECKSFKEFIDKMISDDKFLRKVMAWTHFIPQYHYLTLGNKMSLEHFDFVCRFETIDIDFNHLKKFLNKDSACLSVVNKSNHNHYRDYYTDEYMIQFVRDLYKEDIILLDYEF</sequence>
<dbReference type="RefSeq" id="WP_317524927.1">
    <property type="nucleotide sequence ID" value="NZ_JAWJZI010000022.1"/>
</dbReference>
<keyword evidence="2" id="KW-1185">Reference proteome</keyword>
<name>A0ABU3ZQ53_9GAMM</name>
<evidence type="ECO:0000313" key="2">
    <source>
        <dbReference type="Proteomes" id="UP001186452"/>
    </source>
</evidence>
<dbReference type="Proteomes" id="UP001186452">
    <property type="component" value="Unassembled WGS sequence"/>
</dbReference>
<evidence type="ECO:0000313" key="1">
    <source>
        <dbReference type="EMBL" id="MDV5172133.1"/>
    </source>
</evidence>
<proteinExistence type="predicted"/>
<dbReference type="Gene3D" id="3.40.50.300">
    <property type="entry name" value="P-loop containing nucleotide triphosphate hydrolases"/>
    <property type="match status" value="1"/>
</dbReference>
<organism evidence="1 2">
    <name type="scientific">Photobacterium rosenbergii</name>
    <dbReference type="NCBI Taxonomy" id="294936"/>
    <lineage>
        <taxon>Bacteria</taxon>
        <taxon>Pseudomonadati</taxon>
        <taxon>Pseudomonadota</taxon>
        <taxon>Gammaproteobacteria</taxon>
        <taxon>Vibrionales</taxon>
        <taxon>Vibrionaceae</taxon>
        <taxon>Photobacterium</taxon>
    </lineage>
</organism>
<reference evidence="1 2" key="1">
    <citation type="submission" date="2023-10" db="EMBL/GenBank/DDBJ databases">
        <title>Marine bacteria isolated from horseshoe crab.</title>
        <authorList>
            <person name="Cheng T.H."/>
        </authorList>
    </citation>
    <scope>NUCLEOTIDE SEQUENCE [LARGE SCALE GENOMIC DNA]</scope>
    <source>
        <strain evidence="1 2">HSC6</strain>
    </source>
</reference>
<comment type="caution">
    <text evidence="1">The sequence shown here is derived from an EMBL/GenBank/DDBJ whole genome shotgun (WGS) entry which is preliminary data.</text>
</comment>
<dbReference type="InterPro" id="IPR005331">
    <property type="entry name" value="Sulfotransferase"/>
</dbReference>
<protein>
    <submittedName>
        <fullName evidence="1">Sulfotransferase family 2 domain-containing protein</fullName>
    </submittedName>
</protein>
<dbReference type="Pfam" id="PF03567">
    <property type="entry name" value="Sulfotransfer_2"/>
    <property type="match status" value="1"/>
</dbReference>
<dbReference type="InterPro" id="IPR027417">
    <property type="entry name" value="P-loop_NTPase"/>
</dbReference>
<accession>A0ABU3ZQ53</accession>
<gene>
    <name evidence="1" type="ORF">R2X38_24325</name>
</gene>
<dbReference type="SUPFAM" id="SSF52540">
    <property type="entry name" value="P-loop containing nucleoside triphosphate hydrolases"/>
    <property type="match status" value="1"/>
</dbReference>
<dbReference type="EMBL" id="JAWJZI010000022">
    <property type="protein sequence ID" value="MDV5172133.1"/>
    <property type="molecule type" value="Genomic_DNA"/>
</dbReference>